<evidence type="ECO:0000256" key="3">
    <source>
        <dbReference type="ARBA" id="ARBA00022989"/>
    </source>
</evidence>
<name>A0A402A1F2_9CHLR</name>
<keyword evidence="2 5" id="KW-0812">Transmembrane</keyword>
<dbReference type="InterPro" id="IPR003339">
    <property type="entry name" value="ABC/ECF_trnsptr_transmembrane"/>
</dbReference>
<reference evidence="7" key="1">
    <citation type="submission" date="2018-12" db="EMBL/GenBank/DDBJ databases">
        <title>Tengunoibacter tsumagoiensis gen. nov., sp. nov., Dictyobacter kobayashii sp. nov., D. alpinus sp. nov., and D. joshuensis sp. nov. and description of Dictyobacteraceae fam. nov. within the order Ktedonobacterales isolated from Tengu-no-mugimeshi.</title>
        <authorList>
            <person name="Wang C.M."/>
            <person name="Zheng Y."/>
            <person name="Sakai Y."/>
            <person name="Toyoda A."/>
            <person name="Minakuchi Y."/>
            <person name="Abe K."/>
            <person name="Yokota A."/>
            <person name="Yabe S."/>
        </authorList>
    </citation>
    <scope>NUCLEOTIDE SEQUENCE [LARGE SCALE GENOMIC DNA]</scope>
    <source>
        <strain evidence="7">Uno3</strain>
    </source>
</reference>
<dbReference type="PANTHER" id="PTHR33514">
    <property type="entry name" value="PROTEIN ABCI12, CHLOROPLASTIC"/>
    <property type="match status" value="1"/>
</dbReference>
<dbReference type="AlphaFoldDB" id="A0A402A1F2"/>
<proteinExistence type="predicted"/>
<evidence type="ECO:0000256" key="2">
    <source>
        <dbReference type="ARBA" id="ARBA00022692"/>
    </source>
</evidence>
<dbReference type="OrthoDB" id="92887at2"/>
<protein>
    <recommendedName>
        <fullName evidence="8">Energy-coupling factor transporter transmembrane protein EcfT</fullName>
    </recommendedName>
</protein>
<feature type="transmembrane region" description="Helical" evidence="5">
    <location>
        <begin position="74"/>
        <end position="91"/>
    </location>
</feature>
<feature type="transmembrane region" description="Helical" evidence="5">
    <location>
        <begin position="204"/>
        <end position="224"/>
    </location>
</feature>
<evidence type="ECO:0008006" key="8">
    <source>
        <dbReference type="Google" id="ProtNLM"/>
    </source>
</evidence>
<keyword evidence="7" id="KW-1185">Reference proteome</keyword>
<gene>
    <name evidence="6" type="ORF">KTT_28490</name>
</gene>
<feature type="transmembrane region" description="Helical" evidence="5">
    <location>
        <begin position="150"/>
        <end position="170"/>
    </location>
</feature>
<keyword evidence="4 5" id="KW-0472">Membrane</keyword>
<organism evidence="6 7">
    <name type="scientific">Tengunoibacter tsumagoiensis</name>
    <dbReference type="NCBI Taxonomy" id="2014871"/>
    <lineage>
        <taxon>Bacteria</taxon>
        <taxon>Bacillati</taxon>
        <taxon>Chloroflexota</taxon>
        <taxon>Ktedonobacteria</taxon>
        <taxon>Ktedonobacterales</taxon>
        <taxon>Dictyobacteraceae</taxon>
        <taxon>Tengunoibacter</taxon>
    </lineage>
</organism>
<evidence type="ECO:0000256" key="5">
    <source>
        <dbReference type="SAM" id="Phobius"/>
    </source>
</evidence>
<evidence type="ECO:0000256" key="1">
    <source>
        <dbReference type="ARBA" id="ARBA00004141"/>
    </source>
</evidence>
<dbReference type="EMBL" id="BIFR01000001">
    <property type="protein sequence ID" value="GCE12990.1"/>
    <property type="molecule type" value="Genomic_DNA"/>
</dbReference>
<dbReference type="Pfam" id="PF02361">
    <property type="entry name" value="CbiQ"/>
    <property type="match status" value="1"/>
</dbReference>
<keyword evidence="3 5" id="KW-1133">Transmembrane helix</keyword>
<dbReference type="PANTHER" id="PTHR33514:SF13">
    <property type="entry name" value="PROTEIN ABCI12, CHLOROPLASTIC"/>
    <property type="match status" value="1"/>
</dbReference>
<sequence>MLKNISIGIYYPGKSLLHRLQARTKLISIFWMVGILFIANHRIWHFAPYLIVGGLALAGILLSGITLREIWHRVWFLIAMTLTSALFAIFNQQGDERVFTRLGPWQVLPSLAISILLSSCGVICLLFLSSFLRPLGASLSSTVISLARSFLVFMLLVSVLVLVGIVLLAGSKALPVGPVIITYGSVWALVTSFAVFLELYLFSLLLTMTTLPVALIEATTWLLYPLRRLHLPVDDFALMALLALRFIPTLFEEAEQLIKAQSARGADITEGSLFERMRCLAMFFVPLIHGTLRRASELSVALEARGYQSEGQQTRLHEQNLHWIDYLTLGVIAAITLGSLFL</sequence>
<feature type="transmembrane region" description="Helical" evidence="5">
    <location>
        <begin position="46"/>
        <end position="67"/>
    </location>
</feature>
<feature type="transmembrane region" description="Helical" evidence="5">
    <location>
        <begin position="111"/>
        <end position="129"/>
    </location>
</feature>
<feature type="transmembrane region" description="Helical" evidence="5">
    <location>
        <begin position="176"/>
        <end position="197"/>
    </location>
</feature>
<dbReference type="Proteomes" id="UP000287352">
    <property type="component" value="Unassembled WGS sequence"/>
</dbReference>
<comment type="subcellular location">
    <subcellularLocation>
        <location evidence="1">Membrane</location>
        <topology evidence="1">Multi-pass membrane protein</topology>
    </subcellularLocation>
</comment>
<evidence type="ECO:0000256" key="4">
    <source>
        <dbReference type="ARBA" id="ARBA00023136"/>
    </source>
</evidence>
<comment type="caution">
    <text evidence="6">The sequence shown here is derived from an EMBL/GenBank/DDBJ whole genome shotgun (WGS) entry which is preliminary data.</text>
</comment>
<evidence type="ECO:0000313" key="7">
    <source>
        <dbReference type="Proteomes" id="UP000287352"/>
    </source>
</evidence>
<evidence type="ECO:0000313" key="6">
    <source>
        <dbReference type="EMBL" id="GCE12990.1"/>
    </source>
</evidence>
<dbReference type="RefSeq" id="WP_126580560.1">
    <property type="nucleotide sequence ID" value="NZ_BIFR01000001.1"/>
</dbReference>
<dbReference type="GO" id="GO:0005886">
    <property type="term" value="C:plasma membrane"/>
    <property type="evidence" value="ECO:0007669"/>
    <property type="project" value="TreeGrafter"/>
</dbReference>
<accession>A0A402A1F2</accession>
<feature type="transmembrane region" description="Helical" evidence="5">
    <location>
        <begin position="20"/>
        <end position="40"/>
    </location>
</feature>
<dbReference type="CDD" id="cd16914">
    <property type="entry name" value="EcfT"/>
    <property type="match status" value="1"/>
</dbReference>